<organism evidence="2 3">
    <name type="scientific">Roseivivax sediminis</name>
    <dbReference type="NCBI Taxonomy" id="936889"/>
    <lineage>
        <taxon>Bacteria</taxon>
        <taxon>Pseudomonadati</taxon>
        <taxon>Pseudomonadota</taxon>
        <taxon>Alphaproteobacteria</taxon>
        <taxon>Rhodobacterales</taxon>
        <taxon>Roseobacteraceae</taxon>
        <taxon>Roseivivax</taxon>
    </lineage>
</organism>
<dbReference type="RefSeq" id="WP_149755026.1">
    <property type="nucleotide sequence ID" value="NZ_FOMS01000003.1"/>
</dbReference>
<reference evidence="2 3" key="1">
    <citation type="submission" date="2016-10" db="EMBL/GenBank/DDBJ databases">
        <authorList>
            <person name="Varghese N."/>
            <person name="Submissions S."/>
        </authorList>
    </citation>
    <scope>NUCLEOTIDE SEQUENCE [LARGE SCALE GENOMIC DNA]</scope>
    <source>
        <strain evidence="3">YIM D21,KCTC 23444,ACCC 10710</strain>
    </source>
</reference>
<gene>
    <name evidence="2" type="ORF">SAMN04515678_103112</name>
</gene>
<evidence type="ECO:0000313" key="2">
    <source>
        <dbReference type="EMBL" id="SFD80392.1"/>
    </source>
</evidence>
<feature type="compositionally biased region" description="Basic and acidic residues" evidence="1">
    <location>
        <begin position="18"/>
        <end position="29"/>
    </location>
</feature>
<proteinExistence type="predicted"/>
<accession>A0A1I1VBJ9</accession>
<sequence length="79" mass="8266">MDGSRLIAAPAADSVQGLEKRPAARPDTPRADFTATLAAETRAGLSLEAPFRAPPPVETRILPEAPDGYGDARGAFGYE</sequence>
<keyword evidence="3" id="KW-1185">Reference proteome</keyword>
<dbReference type="Proteomes" id="UP000325289">
    <property type="component" value="Unassembled WGS sequence"/>
</dbReference>
<evidence type="ECO:0000256" key="1">
    <source>
        <dbReference type="SAM" id="MobiDB-lite"/>
    </source>
</evidence>
<name>A0A1I1VBJ9_9RHOB</name>
<feature type="region of interest" description="Disordered" evidence="1">
    <location>
        <begin position="46"/>
        <end position="79"/>
    </location>
</feature>
<dbReference type="EMBL" id="FOMS01000003">
    <property type="protein sequence ID" value="SFD80392.1"/>
    <property type="molecule type" value="Genomic_DNA"/>
</dbReference>
<protein>
    <submittedName>
        <fullName evidence="2">Uncharacterized protein</fullName>
    </submittedName>
</protein>
<evidence type="ECO:0000313" key="3">
    <source>
        <dbReference type="Proteomes" id="UP000325289"/>
    </source>
</evidence>
<feature type="region of interest" description="Disordered" evidence="1">
    <location>
        <begin position="1"/>
        <end position="29"/>
    </location>
</feature>
<dbReference type="AlphaFoldDB" id="A0A1I1VBJ9"/>